<dbReference type="PANTHER" id="PTHR43245">
    <property type="entry name" value="BIFUNCTIONAL POLYMYXIN RESISTANCE PROTEIN ARNA"/>
    <property type="match status" value="1"/>
</dbReference>
<organism evidence="2 3">
    <name type="scientific">Eiseniibacteriota bacterium</name>
    <dbReference type="NCBI Taxonomy" id="2212470"/>
    <lineage>
        <taxon>Bacteria</taxon>
        <taxon>Candidatus Eiseniibacteriota</taxon>
    </lineage>
</organism>
<accession>A0A933W3A3</accession>
<gene>
    <name evidence="2" type="ORF">HZA61_09490</name>
</gene>
<dbReference type="Gene3D" id="3.40.50.720">
    <property type="entry name" value="NAD(P)-binding Rossmann-like Domain"/>
    <property type="match status" value="1"/>
</dbReference>
<comment type="caution">
    <text evidence="2">The sequence shown here is derived from an EMBL/GenBank/DDBJ whole genome shotgun (WGS) entry which is preliminary data.</text>
</comment>
<evidence type="ECO:0000313" key="2">
    <source>
        <dbReference type="EMBL" id="MBI5169708.1"/>
    </source>
</evidence>
<dbReference type="InterPro" id="IPR001509">
    <property type="entry name" value="Epimerase_deHydtase"/>
</dbReference>
<dbReference type="EMBL" id="JACRIW010000064">
    <property type="protein sequence ID" value="MBI5169708.1"/>
    <property type="molecule type" value="Genomic_DNA"/>
</dbReference>
<dbReference type="Pfam" id="PF01370">
    <property type="entry name" value="Epimerase"/>
    <property type="match status" value="1"/>
</dbReference>
<dbReference type="InterPro" id="IPR036291">
    <property type="entry name" value="NAD(P)-bd_dom_sf"/>
</dbReference>
<proteinExistence type="predicted"/>
<protein>
    <submittedName>
        <fullName evidence="2">NAD-dependent epimerase/dehydratase family protein</fullName>
    </submittedName>
</protein>
<sequence>MAPPLEILLAGGSGLMGEPTARALLAAGHRLSVLSRGRRPSVVGAEAIAGDRTDARSLAVALGGRTFDLVVDFLAYDGADVSRLFDTPGLRIGRYVMISTGQVYLIGESRRPPFVEPDAGIPVMREPEQGTRAHANWVYGVGKRAAEAEVMRRREAGQEALALRLPVVQGAGDGSRRLWAYLQRMLDGGPILLPGGGGHPVRFVWAEDVGRAIAHLATGVSVPSFAYNVAMPDEPTLQEFLSMAATCLGAPLRTLEADPSACDAAGLDERMSPYSGPWCSRPDPGLARAELGFETTPSSIWLPEVVRAHLNETRPEPHPSYVQRAREIEFVRRLEDR</sequence>
<dbReference type="InterPro" id="IPR050177">
    <property type="entry name" value="Lipid_A_modif_metabolic_enz"/>
</dbReference>
<dbReference type="PANTHER" id="PTHR43245:SF13">
    <property type="entry name" value="UDP-D-APIOSE_UDP-D-XYLOSE SYNTHASE 2"/>
    <property type="match status" value="1"/>
</dbReference>
<reference evidence="2" key="1">
    <citation type="submission" date="2020-07" db="EMBL/GenBank/DDBJ databases">
        <title>Huge and variable diversity of episymbiotic CPR bacteria and DPANN archaea in groundwater ecosystems.</title>
        <authorList>
            <person name="He C.Y."/>
            <person name="Keren R."/>
            <person name="Whittaker M."/>
            <person name="Farag I.F."/>
            <person name="Doudna J."/>
            <person name="Cate J.H.D."/>
            <person name="Banfield J.F."/>
        </authorList>
    </citation>
    <scope>NUCLEOTIDE SEQUENCE</scope>
    <source>
        <strain evidence="2">NC_groundwater_1813_Pr3_B-0.1um_71_17</strain>
    </source>
</reference>
<dbReference type="SUPFAM" id="SSF51735">
    <property type="entry name" value="NAD(P)-binding Rossmann-fold domains"/>
    <property type="match status" value="1"/>
</dbReference>
<dbReference type="AlphaFoldDB" id="A0A933W3A3"/>
<evidence type="ECO:0000259" key="1">
    <source>
        <dbReference type="Pfam" id="PF01370"/>
    </source>
</evidence>
<name>A0A933W3A3_UNCEI</name>
<dbReference type="Proteomes" id="UP000696931">
    <property type="component" value="Unassembled WGS sequence"/>
</dbReference>
<feature type="domain" description="NAD-dependent epimerase/dehydratase" evidence="1">
    <location>
        <begin position="7"/>
        <end position="229"/>
    </location>
</feature>
<evidence type="ECO:0000313" key="3">
    <source>
        <dbReference type="Proteomes" id="UP000696931"/>
    </source>
</evidence>